<gene>
    <name evidence="3" type="ORF">P3W50_07885</name>
</gene>
<dbReference type="RefSeq" id="WP_276234949.1">
    <property type="nucleotide sequence ID" value="NZ_JARJLO010000108.1"/>
</dbReference>
<sequence length="97" mass="10903">MTTHYTHLTIEERVTLMIMRMQGASLRAIAQVLGRQPSTLSREVRRQSQPGHYDASTAGARARALRHVPRRSKLLAPGSELFQVVHSMLAKGWSPQQ</sequence>
<protein>
    <submittedName>
        <fullName evidence="3">Helix-turn-helix domain-containing protein</fullName>
    </submittedName>
</protein>
<accession>A0AAW6PKT1</accession>
<dbReference type="GO" id="GO:0032196">
    <property type="term" value="P:transposition"/>
    <property type="evidence" value="ECO:0007669"/>
    <property type="project" value="TreeGrafter"/>
</dbReference>
<dbReference type="PANTHER" id="PTHR10948:SF23">
    <property type="entry name" value="TRANSPOSASE INSI FOR INSERTION SEQUENCE ELEMENT IS30A-RELATED"/>
    <property type="match status" value="1"/>
</dbReference>
<dbReference type="Proteomes" id="UP001217741">
    <property type="component" value="Unassembled WGS sequence"/>
</dbReference>
<reference evidence="3" key="1">
    <citation type="submission" date="2023-03" db="EMBL/GenBank/DDBJ databases">
        <title>Draft assemblies of triclosan tolerant bacteria isolated from returned activated sludge.</title>
        <authorList>
            <person name="Van Hamelsveld S."/>
        </authorList>
    </citation>
    <scope>NUCLEOTIDE SEQUENCE</scope>
    <source>
        <strain evidence="3">GW210012_S60</strain>
    </source>
</reference>
<dbReference type="InterPro" id="IPR051917">
    <property type="entry name" value="Transposase-Integrase"/>
</dbReference>
<dbReference type="Pfam" id="PF13936">
    <property type="entry name" value="HTH_38"/>
    <property type="match status" value="1"/>
</dbReference>
<feature type="region of interest" description="Disordered" evidence="1">
    <location>
        <begin position="40"/>
        <end position="60"/>
    </location>
</feature>
<evidence type="ECO:0000259" key="2">
    <source>
        <dbReference type="Pfam" id="PF13936"/>
    </source>
</evidence>
<feature type="non-terminal residue" evidence="3">
    <location>
        <position position="97"/>
    </location>
</feature>
<dbReference type="GO" id="GO:0005829">
    <property type="term" value="C:cytosol"/>
    <property type="evidence" value="ECO:0007669"/>
    <property type="project" value="TreeGrafter"/>
</dbReference>
<evidence type="ECO:0000313" key="3">
    <source>
        <dbReference type="EMBL" id="MDF3870388.1"/>
    </source>
</evidence>
<dbReference type="GO" id="GO:0004803">
    <property type="term" value="F:transposase activity"/>
    <property type="evidence" value="ECO:0007669"/>
    <property type="project" value="TreeGrafter"/>
</dbReference>
<dbReference type="EMBL" id="JARJLO010000108">
    <property type="protein sequence ID" value="MDF3870388.1"/>
    <property type="molecule type" value="Genomic_DNA"/>
</dbReference>
<feature type="domain" description="Transposase IS30-like HTH" evidence="2">
    <location>
        <begin position="4"/>
        <end position="46"/>
    </location>
</feature>
<dbReference type="Gene3D" id="1.10.10.60">
    <property type="entry name" value="Homeodomain-like"/>
    <property type="match status" value="1"/>
</dbReference>
<comment type="caution">
    <text evidence="3">The sequence shown here is derived from an EMBL/GenBank/DDBJ whole genome shotgun (WGS) entry which is preliminary data.</text>
</comment>
<dbReference type="PANTHER" id="PTHR10948">
    <property type="entry name" value="TRANSPOSASE"/>
    <property type="match status" value="1"/>
</dbReference>
<evidence type="ECO:0000256" key="1">
    <source>
        <dbReference type="SAM" id="MobiDB-lite"/>
    </source>
</evidence>
<proteinExistence type="predicted"/>
<dbReference type="AlphaFoldDB" id="A0AAW6PKT1"/>
<dbReference type="InterPro" id="IPR025246">
    <property type="entry name" value="IS30-like_HTH"/>
</dbReference>
<name>A0AAW6PKT1_PSEPU</name>
<evidence type="ECO:0000313" key="4">
    <source>
        <dbReference type="Proteomes" id="UP001217741"/>
    </source>
</evidence>
<organism evidence="3 4">
    <name type="scientific">Pseudomonas putida</name>
    <name type="common">Arthrobacter siderocapsulatus</name>
    <dbReference type="NCBI Taxonomy" id="303"/>
    <lineage>
        <taxon>Bacteria</taxon>
        <taxon>Pseudomonadati</taxon>
        <taxon>Pseudomonadota</taxon>
        <taxon>Gammaproteobacteria</taxon>
        <taxon>Pseudomonadales</taxon>
        <taxon>Pseudomonadaceae</taxon>
        <taxon>Pseudomonas</taxon>
    </lineage>
</organism>